<keyword evidence="2" id="KW-1185">Reference proteome</keyword>
<reference evidence="1 2" key="1">
    <citation type="journal article" date="2021" name="Hortic Res">
        <title>High-quality reference genome and annotation aids understanding of berry development for evergreen blueberry (Vaccinium darrowii).</title>
        <authorList>
            <person name="Yu J."/>
            <person name="Hulse-Kemp A.M."/>
            <person name="Babiker E."/>
            <person name="Staton M."/>
        </authorList>
    </citation>
    <scope>NUCLEOTIDE SEQUENCE [LARGE SCALE GENOMIC DNA]</scope>
    <source>
        <strain evidence="2">cv. NJ 8807/NJ 8810</strain>
        <tissue evidence="1">Young leaf</tissue>
    </source>
</reference>
<sequence>MAGEMVKNSTQFRRPDGIGKFPGRQESMAVLIFGFLDEGEESSESLCNSGESSDYGGITDIDVHDDELVDERNVNNVEKDKAFWEAKEQNLKDTIYRSSSIETKIRHATKEALREIRLAGNWCGCKRPVAADGCRSCLQRGISDRLRLAGYNCGICESKWRSSPDIPSGEHTYLEVIDNSNPKKGEVKVVIELNFRAEFEMARANEDYNRLISKLPELFVGKTERLKVLIKILCSAAKKCMEDRKMHMGPWRKHKYVQAKWFGTSERMTLPATRPDGFSRQLPKPRASMLTFDLGQNLPVLRCTAVN</sequence>
<organism evidence="1 2">
    <name type="scientific">Vaccinium darrowii</name>
    <dbReference type="NCBI Taxonomy" id="229202"/>
    <lineage>
        <taxon>Eukaryota</taxon>
        <taxon>Viridiplantae</taxon>
        <taxon>Streptophyta</taxon>
        <taxon>Embryophyta</taxon>
        <taxon>Tracheophyta</taxon>
        <taxon>Spermatophyta</taxon>
        <taxon>Magnoliopsida</taxon>
        <taxon>eudicotyledons</taxon>
        <taxon>Gunneridae</taxon>
        <taxon>Pentapetalae</taxon>
        <taxon>asterids</taxon>
        <taxon>Ericales</taxon>
        <taxon>Ericaceae</taxon>
        <taxon>Vaccinioideae</taxon>
        <taxon>Vaccinieae</taxon>
        <taxon>Vaccinium</taxon>
    </lineage>
</organism>
<evidence type="ECO:0000313" key="1">
    <source>
        <dbReference type="EMBL" id="KAH7860277.1"/>
    </source>
</evidence>
<evidence type="ECO:0000313" key="2">
    <source>
        <dbReference type="Proteomes" id="UP000828048"/>
    </source>
</evidence>
<dbReference type="Proteomes" id="UP000828048">
    <property type="component" value="Chromosome 4"/>
</dbReference>
<gene>
    <name evidence="1" type="ORF">Vadar_011548</name>
</gene>
<proteinExistence type="predicted"/>
<name>A0ACB7Z5M7_9ERIC</name>
<dbReference type="EMBL" id="CM037154">
    <property type="protein sequence ID" value="KAH7860277.1"/>
    <property type="molecule type" value="Genomic_DNA"/>
</dbReference>
<accession>A0ACB7Z5M7</accession>
<protein>
    <submittedName>
        <fullName evidence="1">Uncharacterized protein</fullName>
    </submittedName>
</protein>
<comment type="caution">
    <text evidence="1">The sequence shown here is derived from an EMBL/GenBank/DDBJ whole genome shotgun (WGS) entry which is preliminary data.</text>
</comment>